<reference evidence="2" key="1">
    <citation type="submission" date="2016-11" db="EMBL/GenBank/DDBJ databases">
        <authorList>
            <person name="Shukria A."/>
            <person name="Stevens D.C."/>
        </authorList>
    </citation>
    <scope>NUCLEOTIDE SEQUENCE [LARGE SCALE GENOMIC DNA]</scope>
    <source>
        <strain evidence="2">Cbfe23</strain>
    </source>
</reference>
<dbReference type="SMART" id="SM00567">
    <property type="entry name" value="EZ_HEAT"/>
    <property type="match status" value="5"/>
</dbReference>
<comment type="caution">
    <text evidence="1">The sequence shown here is derived from an EMBL/GenBank/DDBJ whole genome shotgun (WGS) entry which is preliminary data.</text>
</comment>
<evidence type="ECO:0000313" key="2">
    <source>
        <dbReference type="Proteomes" id="UP000182229"/>
    </source>
</evidence>
<dbReference type="PANTHER" id="PTHR12697">
    <property type="entry name" value="PBS LYASE HEAT-LIKE PROTEIN"/>
    <property type="match status" value="1"/>
</dbReference>
<dbReference type="InterPro" id="IPR011989">
    <property type="entry name" value="ARM-like"/>
</dbReference>
<reference evidence="1 2" key="2">
    <citation type="submission" date="2016-12" db="EMBL/GenBank/DDBJ databases">
        <title>Draft Genome Sequence of Cystobacter ferrugineus Strain Cbfe23.</title>
        <authorList>
            <person name="Akbar S."/>
            <person name="Dowd S.E."/>
            <person name="Stevens D.C."/>
        </authorList>
    </citation>
    <scope>NUCLEOTIDE SEQUENCE [LARGE SCALE GENOMIC DNA]</scope>
    <source>
        <strain evidence="1 2">Cbfe23</strain>
    </source>
</reference>
<name>A0A1L9AYR4_9BACT</name>
<evidence type="ECO:0000313" key="1">
    <source>
        <dbReference type="EMBL" id="OJH35157.1"/>
    </source>
</evidence>
<dbReference type="Gene3D" id="1.25.10.10">
    <property type="entry name" value="Leucine-rich Repeat Variant"/>
    <property type="match status" value="3"/>
</dbReference>
<proteinExistence type="predicted"/>
<dbReference type="STRING" id="83449.BON30_39535"/>
<organism evidence="1 2">
    <name type="scientific">Cystobacter ferrugineus</name>
    <dbReference type="NCBI Taxonomy" id="83449"/>
    <lineage>
        <taxon>Bacteria</taxon>
        <taxon>Pseudomonadati</taxon>
        <taxon>Myxococcota</taxon>
        <taxon>Myxococcia</taxon>
        <taxon>Myxococcales</taxon>
        <taxon>Cystobacterineae</taxon>
        <taxon>Archangiaceae</taxon>
        <taxon>Cystobacter</taxon>
    </lineage>
</organism>
<dbReference type="RefSeq" id="WP_071903737.1">
    <property type="nucleotide sequence ID" value="NZ_MPIN01000015.1"/>
</dbReference>
<dbReference type="Proteomes" id="UP000182229">
    <property type="component" value="Unassembled WGS sequence"/>
</dbReference>
<dbReference type="GO" id="GO:0016491">
    <property type="term" value="F:oxidoreductase activity"/>
    <property type="evidence" value="ECO:0007669"/>
    <property type="project" value="TreeGrafter"/>
</dbReference>
<dbReference type="AlphaFoldDB" id="A0A1L9AYR4"/>
<sequence length="417" mass="45955">MNEVDLSEVLGWETERIRRDAAAVARLVHAALEAPEPQQRAAIARLAQVVARKVPQSICQGLSARLPALLDRPDAVSRYVGARLVRNAGEVPAALPALLRGLGAEEAEVREACGEALWNIRFEPGRLVPHLRSERAWERAAALGQMKPFMQEALRPELRRMLADPEDSLRHQAALWLEYDMEAPGLWEVLLDAARTGRSVLLREHALQRLLAWGLREEAVSVMLELLKTDPEERIRESAARQLEALAPILPEVARALLEALRDASAKVGKEAAASLARRGVTTGAIVPRLFTALEDTSLNEQVRGQVAITLARLKERAVVPVLMRLLELPDEAFEIGLDEFSGLMSSPLMKVDMARALGEAGPFAQEAVPMLLRCARTSRGMLQWEAIQAMERLGTTREELEALGVKTPGEADPETR</sequence>
<dbReference type="PANTHER" id="PTHR12697:SF5">
    <property type="entry name" value="DEOXYHYPUSINE HYDROXYLASE"/>
    <property type="match status" value="1"/>
</dbReference>
<accession>A0A1L9AYR4</accession>
<keyword evidence="2" id="KW-1185">Reference proteome</keyword>
<dbReference type="EMBL" id="MPIN01000015">
    <property type="protein sequence ID" value="OJH35157.1"/>
    <property type="molecule type" value="Genomic_DNA"/>
</dbReference>
<dbReference type="OrthoDB" id="3464935at2"/>
<dbReference type="InterPro" id="IPR004155">
    <property type="entry name" value="PBS_lyase_HEAT"/>
</dbReference>
<dbReference type="Pfam" id="PF13646">
    <property type="entry name" value="HEAT_2"/>
    <property type="match status" value="1"/>
</dbReference>
<gene>
    <name evidence="1" type="ORF">BON30_39535</name>
</gene>
<dbReference type="SUPFAM" id="SSF48371">
    <property type="entry name" value="ARM repeat"/>
    <property type="match status" value="1"/>
</dbReference>
<dbReference type="InterPro" id="IPR016024">
    <property type="entry name" value="ARM-type_fold"/>
</dbReference>
<protein>
    <recommendedName>
        <fullName evidence="3">PBS lyase</fullName>
    </recommendedName>
</protein>
<evidence type="ECO:0008006" key="3">
    <source>
        <dbReference type="Google" id="ProtNLM"/>
    </source>
</evidence>